<dbReference type="Proteomes" id="UP001156601">
    <property type="component" value="Unassembled WGS sequence"/>
</dbReference>
<dbReference type="NCBIfam" id="TIGR00054">
    <property type="entry name" value="RIP metalloprotease RseP"/>
    <property type="match status" value="1"/>
</dbReference>
<sequence length="448" mass="48780">MSIINNIFFFVIALSILVAVHEWGHYYVAKLCKVKILRFSIGFGKPLYKRVTSSGMEFVIAAIPMGGYVRMLDGRVDDVSEVQQDLAFNHKPLYQRFAIVAAGPLINIIFAVFILMAIGMIGQQTIKPIIGEVQAGSLVDGSGVSQGDQIISIGGRETNNWRDVSIEIATYSGEQTMPLTVIDADSRQRQLFITLNGWKVDPDSQSLFDALGFTPFRPALTKTLGLVSENSPASDGGLQLDDEILGIDGTTFNNWSQIVDFIEQSPKQKVKLNVLRQGTNVVLDVTFGVHPEDSTKGYLGVVPYQGAWPEEFVQEIELGVVDAFLYGLNETWRLVSVTFEMLGKLLTGDISVKNLSGPISIAQGAGTSASVGLVAFLSFLALISVNLGIINLLPLPILDGGHLMYFTVEWLTGKPVSEAVQDIGFRIGAALLFVVMGTAIFNDILRNI</sequence>
<evidence type="ECO:0000313" key="14">
    <source>
        <dbReference type="Proteomes" id="UP001156601"/>
    </source>
</evidence>
<dbReference type="GO" id="GO:0016020">
    <property type="term" value="C:membrane"/>
    <property type="evidence" value="ECO:0007669"/>
    <property type="project" value="UniProtKB-SubCell"/>
</dbReference>
<evidence type="ECO:0000256" key="1">
    <source>
        <dbReference type="ARBA" id="ARBA00001947"/>
    </source>
</evidence>
<keyword evidence="10 11" id="KW-0472">Membrane</keyword>
<dbReference type="CDD" id="cd06163">
    <property type="entry name" value="S2P-M50_PDZ_RseP-like"/>
    <property type="match status" value="2"/>
</dbReference>
<accession>A0AA37SYG3</accession>
<dbReference type="RefSeq" id="WP_284217107.1">
    <property type="nucleotide sequence ID" value="NZ_BSOT01000005.1"/>
</dbReference>
<evidence type="ECO:0000256" key="9">
    <source>
        <dbReference type="ARBA" id="ARBA00023049"/>
    </source>
</evidence>
<reference evidence="13" key="2">
    <citation type="submission" date="2023-01" db="EMBL/GenBank/DDBJ databases">
        <title>Draft genome sequence of Agaribacter marinus strain NBRC 110023.</title>
        <authorList>
            <person name="Sun Q."/>
            <person name="Mori K."/>
        </authorList>
    </citation>
    <scope>NUCLEOTIDE SEQUENCE</scope>
    <source>
        <strain evidence="13">NBRC 110023</strain>
    </source>
</reference>
<dbReference type="EC" id="3.4.24.-" evidence="11"/>
<evidence type="ECO:0000313" key="13">
    <source>
        <dbReference type="EMBL" id="GLR70829.1"/>
    </source>
</evidence>
<feature type="transmembrane region" description="Helical" evidence="11">
    <location>
        <begin position="423"/>
        <end position="445"/>
    </location>
</feature>
<keyword evidence="8 11" id="KW-1133">Transmembrane helix</keyword>
<evidence type="ECO:0000256" key="7">
    <source>
        <dbReference type="ARBA" id="ARBA00022833"/>
    </source>
</evidence>
<dbReference type="Pfam" id="PF02163">
    <property type="entry name" value="Peptidase_M50"/>
    <property type="match status" value="1"/>
</dbReference>
<evidence type="ECO:0000256" key="4">
    <source>
        <dbReference type="ARBA" id="ARBA00022670"/>
    </source>
</evidence>
<keyword evidence="9 11" id="KW-0482">Metalloprotease</keyword>
<dbReference type="InterPro" id="IPR004387">
    <property type="entry name" value="Pept_M50_Zn"/>
</dbReference>
<organism evidence="13 14">
    <name type="scientific">Agaribacter marinus</name>
    <dbReference type="NCBI Taxonomy" id="1431249"/>
    <lineage>
        <taxon>Bacteria</taxon>
        <taxon>Pseudomonadati</taxon>
        <taxon>Pseudomonadota</taxon>
        <taxon>Gammaproteobacteria</taxon>
        <taxon>Alteromonadales</taxon>
        <taxon>Alteromonadaceae</taxon>
        <taxon>Agaribacter</taxon>
    </lineage>
</organism>
<dbReference type="EMBL" id="BSOT01000005">
    <property type="protein sequence ID" value="GLR70829.1"/>
    <property type="molecule type" value="Genomic_DNA"/>
</dbReference>
<dbReference type="InterPro" id="IPR008915">
    <property type="entry name" value="Peptidase_M50"/>
</dbReference>
<evidence type="ECO:0000256" key="5">
    <source>
        <dbReference type="ARBA" id="ARBA00022692"/>
    </source>
</evidence>
<evidence type="ECO:0000256" key="10">
    <source>
        <dbReference type="ARBA" id="ARBA00023136"/>
    </source>
</evidence>
<dbReference type="InterPro" id="IPR036034">
    <property type="entry name" value="PDZ_sf"/>
</dbReference>
<comment type="subcellular location">
    <subcellularLocation>
        <location evidence="2">Membrane</location>
        <topology evidence="2">Multi-pass membrane protein</topology>
    </subcellularLocation>
</comment>
<feature type="domain" description="PDZ" evidence="12">
    <location>
        <begin position="189"/>
        <end position="278"/>
    </location>
</feature>
<dbReference type="GO" id="GO:0004222">
    <property type="term" value="F:metalloendopeptidase activity"/>
    <property type="evidence" value="ECO:0007669"/>
    <property type="project" value="InterPro"/>
</dbReference>
<evidence type="ECO:0000256" key="8">
    <source>
        <dbReference type="ARBA" id="ARBA00022989"/>
    </source>
</evidence>
<reference evidence="13" key="1">
    <citation type="journal article" date="2014" name="Int. J. Syst. Evol. Microbiol.">
        <title>Complete genome sequence of Corynebacterium casei LMG S-19264T (=DSM 44701T), isolated from a smear-ripened cheese.</title>
        <authorList>
            <consortium name="US DOE Joint Genome Institute (JGI-PGF)"/>
            <person name="Walter F."/>
            <person name="Albersmeier A."/>
            <person name="Kalinowski J."/>
            <person name="Ruckert C."/>
        </authorList>
    </citation>
    <scope>NUCLEOTIDE SEQUENCE</scope>
    <source>
        <strain evidence="13">NBRC 110023</strain>
    </source>
</reference>
<feature type="transmembrane region" description="Helical" evidence="11">
    <location>
        <begin position="371"/>
        <end position="393"/>
    </location>
</feature>
<proteinExistence type="inferred from homology"/>
<dbReference type="GO" id="GO:0006508">
    <property type="term" value="P:proteolysis"/>
    <property type="evidence" value="ECO:0007669"/>
    <property type="project" value="UniProtKB-KW"/>
</dbReference>
<comment type="similarity">
    <text evidence="3 11">Belongs to the peptidase M50B family.</text>
</comment>
<keyword evidence="11" id="KW-0479">Metal-binding</keyword>
<comment type="cofactor">
    <cofactor evidence="1 11">
        <name>Zn(2+)</name>
        <dbReference type="ChEBI" id="CHEBI:29105"/>
    </cofactor>
</comment>
<dbReference type="InterPro" id="IPR041489">
    <property type="entry name" value="PDZ_6"/>
</dbReference>
<evidence type="ECO:0000256" key="11">
    <source>
        <dbReference type="RuleBase" id="RU362031"/>
    </source>
</evidence>
<keyword evidence="7 11" id="KW-0862">Zinc</keyword>
<feature type="transmembrane region" description="Helical" evidence="11">
    <location>
        <begin position="97"/>
        <end position="118"/>
    </location>
</feature>
<feature type="domain" description="PDZ" evidence="12">
    <location>
        <begin position="114"/>
        <end position="185"/>
    </location>
</feature>
<dbReference type="Gene3D" id="2.30.42.10">
    <property type="match status" value="2"/>
</dbReference>
<dbReference type="GO" id="GO:0046872">
    <property type="term" value="F:metal ion binding"/>
    <property type="evidence" value="ECO:0007669"/>
    <property type="project" value="UniProtKB-KW"/>
</dbReference>
<dbReference type="PANTHER" id="PTHR42837">
    <property type="entry name" value="REGULATOR OF SIGMA-E PROTEASE RSEP"/>
    <property type="match status" value="1"/>
</dbReference>
<protein>
    <recommendedName>
        <fullName evidence="11">Zinc metalloprotease</fullName>
        <ecNumber evidence="11">3.4.24.-</ecNumber>
    </recommendedName>
</protein>
<dbReference type="Pfam" id="PF17820">
    <property type="entry name" value="PDZ_6"/>
    <property type="match status" value="1"/>
</dbReference>
<keyword evidence="14" id="KW-1185">Reference proteome</keyword>
<name>A0AA37SYG3_9ALTE</name>
<feature type="transmembrane region" description="Helical" evidence="11">
    <location>
        <begin position="6"/>
        <end position="29"/>
    </location>
</feature>
<dbReference type="PANTHER" id="PTHR42837:SF2">
    <property type="entry name" value="MEMBRANE METALLOPROTEASE ARASP2, CHLOROPLASTIC-RELATED"/>
    <property type="match status" value="1"/>
</dbReference>
<dbReference type="SMART" id="SM00228">
    <property type="entry name" value="PDZ"/>
    <property type="match status" value="2"/>
</dbReference>
<keyword evidence="6 11" id="KW-0378">Hydrolase</keyword>
<dbReference type="AlphaFoldDB" id="A0AA37SYG3"/>
<keyword evidence="4" id="KW-0645">Protease</keyword>
<comment type="caution">
    <text evidence="13">The sequence shown here is derived from an EMBL/GenBank/DDBJ whole genome shotgun (WGS) entry which is preliminary data.</text>
</comment>
<gene>
    <name evidence="13" type="primary">rseP</name>
    <name evidence="13" type="ORF">GCM10007852_17370</name>
</gene>
<evidence type="ECO:0000256" key="6">
    <source>
        <dbReference type="ARBA" id="ARBA00022801"/>
    </source>
</evidence>
<dbReference type="InterPro" id="IPR001478">
    <property type="entry name" value="PDZ"/>
</dbReference>
<keyword evidence="5 11" id="KW-0812">Transmembrane</keyword>
<evidence type="ECO:0000259" key="12">
    <source>
        <dbReference type="SMART" id="SM00228"/>
    </source>
</evidence>
<evidence type="ECO:0000256" key="2">
    <source>
        <dbReference type="ARBA" id="ARBA00004141"/>
    </source>
</evidence>
<evidence type="ECO:0000256" key="3">
    <source>
        <dbReference type="ARBA" id="ARBA00007931"/>
    </source>
</evidence>
<dbReference type="SUPFAM" id="SSF50156">
    <property type="entry name" value="PDZ domain-like"/>
    <property type="match status" value="2"/>
</dbReference>